<feature type="region of interest" description="Disordered" evidence="1">
    <location>
        <begin position="449"/>
        <end position="468"/>
    </location>
</feature>
<feature type="compositionally biased region" description="Basic and acidic residues" evidence="1">
    <location>
        <begin position="181"/>
        <end position="207"/>
    </location>
</feature>
<accession>A0A9N9UC67</accession>
<dbReference type="Proteomes" id="UP000754883">
    <property type="component" value="Unassembled WGS sequence"/>
</dbReference>
<feature type="compositionally biased region" description="Basic residues" evidence="1">
    <location>
        <begin position="237"/>
        <end position="254"/>
    </location>
</feature>
<feature type="compositionally biased region" description="Acidic residues" evidence="1">
    <location>
        <begin position="158"/>
        <end position="171"/>
    </location>
</feature>
<feature type="region of interest" description="Disordered" evidence="1">
    <location>
        <begin position="478"/>
        <end position="558"/>
    </location>
</feature>
<evidence type="ECO:0000313" key="3">
    <source>
        <dbReference type="Proteomes" id="UP000754883"/>
    </source>
</evidence>
<reference evidence="3" key="1">
    <citation type="submission" date="2019-06" db="EMBL/GenBank/DDBJ databases">
        <authorList>
            <person name="Broberg M."/>
        </authorList>
    </citation>
    <scope>NUCLEOTIDE SEQUENCE [LARGE SCALE GENOMIC DNA]</scope>
</reference>
<keyword evidence="3" id="KW-1185">Reference proteome</keyword>
<feature type="compositionally biased region" description="Basic and acidic residues" evidence="1">
    <location>
        <begin position="125"/>
        <end position="157"/>
    </location>
</feature>
<proteinExistence type="predicted"/>
<dbReference type="OrthoDB" id="5234017at2759"/>
<comment type="caution">
    <text evidence="2">The sequence shown here is derived from an EMBL/GenBank/DDBJ whole genome shotgun (WGS) entry which is preliminary data.</text>
</comment>
<feature type="region of interest" description="Disordered" evidence="1">
    <location>
        <begin position="118"/>
        <end position="317"/>
    </location>
</feature>
<feature type="compositionally biased region" description="Polar residues" evidence="1">
    <location>
        <begin position="503"/>
        <end position="518"/>
    </location>
</feature>
<sequence length="639" mass="71377">MAADQVEGGSAPPATEVERVFAEWEDCFQRHKQELQALRSPQQEYKAKVDAIDARISQWWAAYDEMTAAEKQQERDSLGLLFTEKSSLAGQHQSTLEAQQAAYERRQREVFQRLHAAMGRLVKAHSPDDGRKRNDATSLDRSKDGDSQIGDRTRESESEAETVESSGDSEEEGHAVTPKGNTEKAMKRPRPDAELSPRETEEQNEGGRKRRPNRSSRFSTGGRFGTRTAERPGIKMRGQRGRPRGRPRGRGRGRGRSETMSGRTRSGGRGDEPTDDTVQETLGPGWRQVGSVFRHGPEPAGRRAPRKERDGSEEDNTYVRRAPGEVCLAYFGDNAVKTPILILPLNDMESIGISESLATLNLDEDMPKCCIFSSRAQKYQWARGYEDDGRLESNREYPVLCLVSSQLTKCPASWVAGGDMISIDDEVGWKLNHHYHEACDVLRKIKPRRSESPARNTENIQNDQNSTAVLEVDNSLRTSLDGTSNSNPEPETSTQPEIFPNPNGGSFSEETTSENAVHQNDEIEGGSATRDAENGMAPKNTSSSFSAEPGQAPHESRGVEKSYLENLAHTSLDYTCNEANPENAPTSNKESIALQHHVLRSLEPKLREEWPYANLTLRQISNRRFKTVVYLRVPKLRTT</sequence>
<feature type="compositionally biased region" description="Polar residues" evidence="1">
    <location>
        <begin position="478"/>
        <end position="496"/>
    </location>
</feature>
<organism evidence="2 3">
    <name type="scientific">Clonostachys byssicola</name>
    <dbReference type="NCBI Taxonomy" id="160290"/>
    <lineage>
        <taxon>Eukaryota</taxon>
        <taxon>Fungi</taxon>
        <taxon>Dikarya</taxon>
        <taxon>Ascomycota</taxon>
        <taxon>Pezizomycotina</taxon>
        <taxon>Sordariomycetes</taxon>
        <taxon>Hypocreomycetidae</taxon>
        <taxon>Hypocreales</taxon>
        <taxon>Bionectriaceae</taxon>
        <taxon>Clonostachys</taxon>
    </lineage>
</organism>
<feature type="compositionally biased region" description="Polar residues" evidence="1">
    <location>
        <begin position="453"/>
        <end position="468"/>
    </location>
</feature>
<reference evidence="2 3" key="2">
    <citation type="submission" date="2021-10" db="EMBL/GenBank/DDBJ databases">
        <authorList>
            <person name="Piombo E."/>
        </authorList>
    </citation>
    <scope>NUCLEOTIDE SEQUENCE [LARGE SCALE GENOMIC DNA]</scope>
</reference>
<dbReference type="EMBL" id="CABFNO020001350">
    <property type="protein sequence ID" value="CAG9982757.1"/>
    <property type="molecule type" value="Genomic_DNA"/>
</dbReference>
<evidence type="ECO:0000313" key="2">
    <source>
        <dbReference type="EMBL" id="CAG9982757.1"/>
    </source>
</evidence>
<gene>
    <name evidence="2" type="ORF">CBYS24578_00011035</name>
</gene>
<name>A0A9N9UC67_9HYPO</name>
<evidence type="ECO:0000256" key="1">
    <source>
        <dbReference type="SAM" id="MobiDB-lite"/>
    </source>
</evidence>
<dbReference type="AlphaFoldDB" id="A0A9N9UC67"/>
<protein>
    <submittedName>
        <fullName evidence="2">Uncharacterized protein</fullName>
    </submittedName>
</protein>